<dbReference type="InterPro" id="IPR043136">
    <property type="entry name" value="B30.2/SPRY_sf"/>
</dbReference>
<proteinExistence type="predicted"/>
<gene>
    <name evidence="6" type="ORF">X801_03045</name>
</gene>
<dbReference type="SUPFAM" id="SSF54695">
    <property type="entry name" value="POZ domain"/>
    <property type="match status" value="1"/>
</dbReference>
<dbReference type="InterPro" id="IPR003877">
    <property type="entry name" value="SPRY_dom"/>
</dbReference>
<keyword evidence="1" id="KW-0880">Kelch repeat</keyword>
<dbReference type="Proteomes" id="UP000243686">
    <property type="component" value="Unassembled WGS sequence"/>
</dbReference>
<dbReference type="InterPro" id="IPR015915">
    <property type="entry name" value="Kelch-typ_b-propeller"/>
</dbReference>
<feature type="compositionally biased region" description="Polar residues" evidence="3">
    <location>
        <begin position="538"/>
        <end position="548"/>
    </location>
</feature>
<dbReference type="SUPFAM" id="SSF49899">
    <property type="entry name" value="Concanavalin A-like lectins/glucanases"/>
    <property type="match status" value="1"/>
</dbReference>
<dbReference type="SMART" id="SM00612">
    <property type="entry name" value="Kelch"/>
    <property type="match status" value="6"/>
</dbReference>
<dbReference type="FunFam" id="3.30.710.10:FF:000001">
    <property type="entry name" value="Kelch-like family member 20"/>
    <property type="match status" value="1"/>
</dbReference>
<organism evidence="6 7">
    <name type="scientific">Opisthorchis viverrini</name>
    <name type="common">Southeast Asian liver fluke</name>
    <dbReference type="NCBI Taxonomy" id="6198"/>
    <lineage>
        <taxon>Eukaryota</taxon>
        <taxon>Metazoa</taxon>
        <taxon>Spiralia</taxon>
        <taxon>Lophotrochozoa</taxon>
        <taxon>Platyhelminthes</taxon>
        <taxon>Trematoda</taxon>
        <taxon>Digenea</taxon>
        <taxon>Opisthorchiida</taxon>
        <taxon>Opisthorchiata</taxon>
        <taxon>Opisthorchiidae</taxon>
        <taxon>Opisthorchis</taxon>
    </lineage>
</organism>
<dbReference type="UniPathway" id="UPA00143"/>
<evidence type="ECO:0000259" key="4">
    <source>
        <dbReference type="PROSITE" id="PS50097"/>
    </source>
</evidence>
<dbReference type="Gene3D" id="2.60.120.920">
    <property type="match status" value="1"/>
</dbReference>
<dbReference type="Gene3D" id="3.30.710.10">
    <property type="entry name" value="Potassium Channel Kv1.1, Chain A"/>
    <property type="match status" value="1"/>
</dbReference>
<dbReference type="InterPro" id="IPR006652">
    <property type="entry name" value="Kelch_1"/>
</dbReference>
<evidence type="ECO:0000313" key="7">
    <source>
        <dbReference type="Proteomes" id="UP000243686"/>
    </source>
</evidence>
<dbReference type="InterPro" id="IPR001870">
    <property type="entry name" value="B30.2/SPRY"/>
</dbReference>
<feature type="compositionally biased region" description="Polar residues" evidence="3">
    <location>
        <begin position="245"/>
        <end position="290"/>
    </location>
</feature>
<feature type="region of interest" description="Disordered" evidence="3">
    <location>
        <begin position="884"/>
        <end position="906"/>
    </location>
</feature>
<feature type="compositionally biased region" description="Low complexity" evidence="3">
    <location>
        <begin position="332"/>
        <end position="346"/>
    </location>
</feature>
<dbReference type="Pfam" id="PF00651">
    <property type="entry name" value="BTB"/>
    <property type="match status" value="1"/>
</dbReference>
<feature type="domain" description="BTB" evidence="4">
    <location>
        <begin position="590"/>
        <end position="657"/>
    </location>
</feature>
<dbReference type="Pfam" id="PF01344">
    <property type="entry name" value="Kelch_1"/>
    <property type="match status" value="5"/>
</dbReference>
<evidence type="ECO:0000259" key="5">
    <source>
        <dbReference type="PROSITE" id="PS50188"/>
    </source>
</evidence>
<accession>A0A1S8X3K1</accession>
<dbReference type="GO" id="GO:0016567">
    <property type="term" value="P:protein ubiquitination"/>
    <property type="evidence" value="ECO:0007669"/>
    <property type="project" value="UniProtKB-UniPathway"/>
</dbReference>
<feature type="domain" description="B30.2/SPRY" evidence="5">
    <location>
        <begin position="1"/>
        <end position="113"/>
    </location>
</feature>
<feature type="region of interest" description="Disordered" evidence="3">
    <location>
        <begin position="536"/>
        <end position="555"/>
    </location>
</feature>
<protein>
    <submittedName>
        <fullName evidence="6">BTB/POZ domain protein</fullName>
    </submittedName>
</protein>
<dbReference type="Pfam" id="PF00622">
    <property type="entry name" value="SPRY"/>
    <property type="match status" value="1"/>
</dbReference>
<keyword evidence="7" id="KW-1185">Reference proteome</keyword>
<dbReference type="Pfam" id="PF07707">
    <property type="entry name" value="BACK"/>
    <property type="match status" value="1"/>
</dbReference>
<dbReference type="EMBL" id="KV892302">
    <property type="protein sequence ID" value="OON21063.1"/>
    <property type="molecule type" value="Genomic_DNA"/>
</dbReference>
<keyword evidence="2" id="KW-0677">Repeat</keyword>
<dbReference type="Gene3D" id="2.120.10.80">
    <property type="entry name" value="Kelch-type beta propeller"/>
    <property type="match status" value="1"/>
</dbReference>
<dbReference type="InterPro" id="IPR011333">
    <property type="entry name" value="SKP1/BTB/POZ_sf"/>
</dbReference>
<dbReference type="AlphaFoldDB" id="A0A1S8X3K1"/>
<feature type="region of interest" description="Disordered" evidence="3">
    <location>
        <begin position="465"/>
        <end position="493"/>
    </location>
</feature>
<dbReference type="SUPFAM" id="SSF50965">
    <property type="entry name" value="Galactose oxidase, central domain"/>
    <property type="match status" value="1"/>
</dbReference>
<dbReference type="SMART" id="SM00225">
    <property type="entry name" value="BTB"/>
    <property type="match status" value="1"/>
</dbReference>
<dbReference type="InterPro" id="IPR011705">
    <property type="entry name" value="BACK"/>
</dbReference>
<feature type="region of interest" description="Disordered" evidence="3">
    <location>
        <begin position="197"/>
        <end position="346"/>
    </location>
</feature>
<dbReference type="FunFam" id="1.25.40.420:FF:000001">
    <property type="entry name" value="Kelch-like family member 12"/>
    <property type="match status" value="1"/>
</dbReference>
<dbReference type="PROSITE" id="PS50188">
    <property type="entry name" value="B302_SPRY"/>
    <property type="match status" value="1"/>
</dbReference>
<feature type="compositionally biased region" description="Low complexity" evidence="3">
    <location>
        <begin position="211"/>
        <end position="232"/>
    </location>
</feature>
<evidence type="ECO:0000256" key="1">
    <source>
        <dbReference type="ARBA" id="ARBA00022441"/>
    </source>
</evidence>
<sequence length="1181" mass="129078">MVGVGLVGADLNYYASALHSALGWMNMASWGLSYHGYVVHRGESEIHNVLTFSRGSIVGCFLDLWHGKLQFFVDGKTHGYSKLLNLPRAAFYPMVCSTSSRSGFRLIRTATFTMSLQLLACRAIRDNNLLPLLHRLPSRLREDTTGERLSKPSKSVPRHRSQATGVIFFARGCFWGKRSINHSPMSDVSNGLANRTRYQHGSSQENRVINPPLSSTSSHVLPSSRLSWRSRSQPPFGDAGHHNRNSNNLFDHQSPVFLNTESNQQMSSAGAEFPTTSGGPNSAIRTTSYTAVGGSNRYRNSLNNPNRALNGARPSTSRRTLRSIRFQPNQETTGLSSSSSNTSLTGRYRTISGVTSREPVEETHASGAHSPHLFRFASLRLDTTVDRETSPSQPVPLAVQEGSSDLDEFPALPVRSTAEQPMPNTVSCPVITPMRPLRDRPVSDGVVTGLLMENYSRSMARTTAGLVNNHPSSGTDNSSQVLETSNTPNTIAHPVSENVVSATYTDSHEMEAQISRSLPSSSVIVRFPLRESRIQAHTVGSSGTSNPHQEPEADHDFYRCDLPRSPYRSSDQIRRVLNGVNELRHSGQFCDVILQAGSTKIPAHRNILASSSKYFYAMFTGPMAEARSACVKIHDIDETALNQLIDFIYTGEICVTEDTVQTLLPAANLLQLNSVRDACCDFLQSQLHPSNCLGIQRFADLHDCPDLLASSRRFTEQHFGELLEQDEEFLALTADQLVQLISSDQLAVSEDRVFEAVLRWVAHDVEQRQAAAPSLCSRVRFSLLPRDYLVRLSQSDTFLAANPWCKDYLIEALSYHLLSWEQKLLVNSERAKPRTPIGLPKILIVVGGQAPKAVRSVEYFEFRTGHWRSGMVDPATAQSSPALLDTQMHGGSSPPQPSSTPSSSSTLVFSALTGASLPPSTIADLPSRRCRCGVAVVGGLVYVVGGFNGALRVRSVEVYDPARNSWHSGPNMECRRATLGVAVLNGRIYAVGGFDGNAGLNTAEVLDLCSGSWRFISPMSCRRSSVGAGALDGKIYAVGGYDGVARRCLSSVECYDPVANTWTPIADMTCRRSGPAVGELNNRLYAVGGHDGPVVRNTSEVYSPETGTWQRIADLNVRRRNAGLVAHDGFLYVVGGEDGEANLPSVEKYDPSTNTWTLLPGQMKLGRSYAGVAVIERNAFV</sequence>
<dbReference type="InterPro" id="IPR000210">
    <property type="entry name" value="BTB/POZ_dom"/>
</dbReference>
<dbReference type="PROSITE" id="PS50097">
    <property type="entry name" value="BTB"/>
    <property type="match status" value="1"/>
</dbReference>
<dbReference type="InterPro" id="IPR013320">
    <property type="entry name" value="ConA-like_dom_sf"/>
</dbReference>
<dbReference type="PANTHER" id="PTHR24412">
    <property type="entry name" value="KELCH PROTEIN"/>
    <property type="match status" value="1"/>
</dbReference>
<evidence type="ECO:0000256" key="3">
    <source>
        <dbReference type="SAM" id="MobiDB-lite"/>
    </source>
</evidence>
<dbReference type="InterPro" id="IPR011043">
    <property type="entry name" value="Gal_Oxase/kelch_b-propeller"/>
</dbReference>
<feature type="compositionally biased region" description="Polar residues" evidence="3">
    <location>
        <begin position="465"/>
        <end position="490"/>
    </location>
</feature>
<dbReference type="Gene3D" id="1.25.40.420">
    <property type="match status" value="1"/>
</dbReference>
<evidence type="ECO:0000313" key="6">
    <source>
        <dbReference type="EMBL" id="OON21063.1"/>
    </source>
</evidence>
<dbReference type="PANTHER" id="PTHR24412:SF466">
    <property type="entry name" value="RING CANAL KELCH PROTEIN"/>
    <property type="match status" value="1"/>
</dbReference>
<name>A0A1S8X3K1_OPIVI</name>
<evidence type="ECO:0000256" key="2">
    <source>
        <dbReference type="ARBA" id="ARBA00022737"/>
    </source>
</evidence>
<reference evidence="6 7" key="1">
    <citation type="submission" date="2015-03" db="EMBL/GenBank/DDBJ databases">
        <title>Draft genome of the nematode, Opisthorchis viverrini.</title>
        <authorList>
            <person name="Mitreva M."/>
        </authorList>
    </citation>
    <scope>NUCLEOTIDE SEQUENCE [LARGE SCALE GENOMIC DNA]</scope>
    <source>
        <strain evidence="6">Khon Kaen</strain>
    </source>
</reference>
<feature type="compositionally biased region" description="Polar residues" evidence="3">
    <location>
        <begin position="297"/>
        <end position="318"/>
    </location>
</feature>
<dbReference type="SMART" id="SM00875">
    <property type="entry name" value="BACK"/>
    <property type="match status" value="1"/>
</dbReference>